<dbReference type="Pfam" id="PF16584">
    <property type="entry name" value="LolA_2"/>
    <property type="match status" value="1"/>
</dbReference>
<evidence type="ECO:0000313" key="2">
    <source>
        <dbReference type="EMBL" id="MRY10178.1"/>
    </source>
</evidence>
<comment type="caution">
    <text evidence="2">The sequence shown here is derived from an EMBL/GenBank/DDBJ whole genome shotgun (WGS) entry which is preliminary data.</text>
</comment>
<dbReference type="EMBL" id="WKLP01000002">
    <property type="protein sequence ID" value="MRY10178.1"/>
    <property type="molecule type" value="Genomic_DNA"/>
</dbReference>
<gene>
    <name evidence="2" type="ORF">GKE01_01690</name>
</gene>
<dbReference type="SUPFAM" id="SSF89392">
    <property type="entry name" value="Prokaryotic lipoproteins and lipoprotein localization factors"/>
    <property type="match status" value="1"/>
</dbReference>
<dbReference type="RefSeq" id="WP_010802312.1">
    <property type="nucleotide sequence ID" value="NZ_CAJLDJ010000016.1"/>
</dbReference>
<dbReference type="Gene3D" id="2.50.20.10">
    <property type="entry name" value="Lipoprotein localisation LolA/LolB/LppX"/>
    <property type="match status" value="1"/>
</dbReference>
<dbReference type="AlphaFoldDB" id="A0A6G1Z8R4"/>
<evidence type="ECO:0000256" key="1">
    <source>
        <dbReference type="ARBA" id="ARBA00022729"/>
    </source>
</evidence>
<accession>A0A6G1Z8R4</accession>
<dbReference type="InterPro" id="IPR004564">
    <property type="entry name" value="OM_lipoprot_carrier_LolA-like"/>
</dbReference>
<sequence length="224" mass="25248">MERERKIRIWRGIAFVGFLLCLLFGTRVISQAQNPVSILDKAASAYENSNGITASFELNTRSDVQKVSESFEGTINMKGDKFTLVTPDMITWFDGTTQWTYVERNDEVNVSTPSGEELQFTNPALLLRVYKKGFIPKYIGESTASNGKTAYDIELTPKKKGDIIKVVLQIEKFSNFPASIRIEAKNGVSNTIHISQLKTGINQPDDFFVFKESEYPDAEVIDLR</sequence>
<dbReference type="InterPro" id="IPR029046">
    <property type="entry name" value="LolA/LolB/LppX"/>
</dbReference>
<protein>
    <recommendedName>
        <fullName evidence="3">Outer membrane lipoprotein carrier protein LolA</fullName>
    </recommendedName>
</protein>
<name>A0A6G1Z8R4_9BACT</name>
<proteinExistence type="predicted"/>
<keyword evidence="1" id="KW-0732">Signal</keyword>
<organism evidence="2">
    <name type="scientific">Parabacteroides goldsteinii</name>
    <dbReference type="NCBI Taxonomy" id="328812"/>
    <lineage>
        <taxon>Bacteria</taxon>
        <taxon>Pseudomonadati</taxon>
        <taxon>Bacteroidota</taxon>
        <taxon>Bacteroidia</taxon>
        <taxon>Bacteroidales</taxon>
        <taxon>Tannerellaceae</taxon>
        <taxon>Parabacteroides</taxon>
    </lineage>
</organism>
<reference evidence="2" key="1">
    <citation type="journal article" date="2019" name="Nat. Med.">
        <title>A library of human gut bacterial isolates paired with longitudinal multiomics data enables mechanistic microbiome research.</title>
        <authorList>
            <person name="Poyet M."/>
            <person name="Groussin M."/>
            <person name="Gibbons S.M."/>
            <person name="Avila-Pacheco J."/>
            <person name="Jiang X."/>
            <person name="Kearney S.M."/>
            <person name="Perrotta A.R."/>
            <person name="Berdy B."/>
            <person name="Zhao S."/>
            <person name="Lieberman T.D."/>
            <person name="Swanson P.K."/>
            <person name="Smith M."/>
            <person name="Roesemann S."/>
            <person name="Alexander J.E."/>
            <person name="Rich S.A."/>
            <person name="Livny J."/>
            <person name="Vlamakis H."/>
            <person name="Clish C."/>
            <person name="Bullock K."/>
            <person name="Deik A."/>
            <person name="Scott J."/>
            <person name="Pierce K.A."/>
            <person name="Xavier R.J."/>
            <person name="Alm E.J."/>
        </authorList>
    </citation>
    <scope>NUCLEOTIDE SEQUENCE</scope>
    <source>
        <strain evidence="2">BIOML-A4</strain>
    </source>
</reference>
<evidence type="ECO:0008006" key="3">
    <source>
        <dbReference type="Google" id="ProtNLM"/>
    </source>
</evidence>
<dbReference type="CDD" id="cd16325">
    <property type="entry name" value="LolA"/>
    <property type="match status" value="1"/>
</dbReference>